<evidence type="ECO:0000313" key="2">
    <source>
        <dbReference type="Proteomes" id="UP000616779"/>
    </source>
</evidence>
<evidence type="ECO:0000313" key="1">
    <source>
        <dbReference type="EMBL" id="NOU75880.1"/>
    </source>
</evidence>
<dbReference type="Pfam" id="PF06866">
    <property type="entry name" value="DUF1256"/>
    <property type="match status" value="1"/>
</dbReference>
<dbReference type="EMBL" id="WHOA01000235">
    <property type="protein sequence ID" value="NOU75880.1"/>
    <property type="molecule type" value="Genomic_DNA"/>
</dbReference>
<dbReference type="SUPFAM" id="SSF53163">
    <property type="entry name" value="HybD-like"/>
    <property type="match status" value="1"/>
</dbReference>
<proteinExistence type="predicted"/>
<sequence length="177" mass="18871">MGEEGAKPREQYWKKMNGEQLAIFLKAIGEKSVMKPDSLAFVCIGTDRSTGDSLGPLVGSRLVELGYPHVIGTLEAPCDASNLAARLQEIPHGCVVIAIDACLGQKLSVGMYQVSNQPLAPGKSVGKVLPQVGDYTIAAIVNADGPRQYSVLQTTSLYSVLKMADEVTKAIEHAFPI</sequence>
<protein>
    <submittedName>
        <fullName evidence="1">Spore protease YyaC</fullName>
    </submittedName>
</protein>
<dbReference type="RefSeq" id="WP_171647949.1">
    <property type="nucleotide sequence ID" value="NZ_WHOA01000235.1"/>
</dbReference>
<dbReference type="Proteomes" id="UP000616779">
    <property type="component" value="Unassembled WGS sequence"/>
</dbReference>
<comment type="caution">
    <text evidence="1">The sequence shown here is derived from an EMBL/GenBank/DDBJ whole genome shotgun (WGS) entry which is preliminary data.</text>
</comment>
<dbReference type="GO" id="GO:0006508">
    <property type="term" value="P:proteolysis"/>
    <property type="evidence" value="ECO:0007669"/>
    <property type="project" value="UniProtKB-KW"/>
</dbReference>
<keyword evidence="1" id="KW-0378">Hydrolase</keyword>
<reference evidence="1 2" key="1">
    <citation type="submission" date="2019-10" db="EMBL/GenBank/DDBJ databases">
        <title>Description of Paenibacillus terrestris sp. nov.</title>
        <authorList>
            <person name="Carlier A."/>
            <person name="Qi S."/>
        </authorList>
    </citation>
    <scope>NUCLEOTIDE SEQUENCE [LARGE SCALE GENOMIC DNA]</scope>
    <source>
        <strain evidence="1 2">LMG 31458</strain>
    </source>
</reference>
<keyword evidence="2" id="KW-1185">Reference proteome</keyword>
<dbReference type="NCBIfam" id="TIGR02841">
    <property type="entry name" value="spore_YyaC"/>
    <property type="match status" value="1"/>
</dbReference>
<name>A0ABX1Y4Q6_9BACL</name>
<keyword evidence="1" id="KW-0645">Protease</keyword>
<organism evidence="1 2">
    <name type="scientific">Paenibacillus phytorum</name>
    <dbReference type="NCBI Taxonomy" id="2654977"/>
    <lineage>
        <taxon>Bacteria</taxon>
        <taxon>Bacillati</taxon>
        <taxon>Bacillota</taxon>
        <taxon>Bacilli</taxon>
        <taxon>Bacillales</taxon>
        <taxon>Paenibacillaceae</taxon>
        <taxon>Paenibacillus</taxon>
    </lineage>
</organism>
<dbReference type="InterPro" id="IPR009665">
    <property type="entry name" value="YyaC"/>
</dbReference>
<dbReference type="InterPro" id="IPR023430">
    <property type="entry name" value="Pept_HybD-like_dom_sf"/>
</dbReference>
<dbReference type="GO" id="GO:0008233">
    <property type="term" value="F:peptidase activity"/>
    <property type="evidence" value="ECO:0007669"/>
    <property type="project" value="UniProtKB-KW"/>
</dbReference>
<gene>
    <name evidence="1" type="primary">yyaC</name>
    <name evidence="1" type="ORF">GC098_31765</name>
</gene>
<accession>A0ABX1Y4Q6</accession>